<comment type="caution">
    <text evidence="1">The sequence shown here is derived from an EMBL/GenBank/DDBJ whole genome shotgun (WGS) entry which is preliminary data.</text>
</comment>
<accession>X1RAJ5</accession>
<organism evidence="1">
    <name type="scientific">marine sediment metagenome</name>
    <dbReference type="NCBI Taxonomy" id="412755"/>
    <lineage>
        <taxon>unclassified sequences</taxon>
        <taxon>metagenomes</taxon>
        <taxon>ecological metagenomes</taxon>
    </lineage>
</organism>
<name>X1RAJ5_9ZZZZ</name>
<reference evidence="1" key="1">
    <citation type="journal article" date="2014" name="Front. Microbiol.">
        <title>High frequency of phylogenetically diverse reductive dehalogenase-homologous genes in deep subseafloor sedimentary metagenomes.</title>
        <authorList>
            <person name="Kawai M."/>
            <person name="Futagami T."/>
            <person name="Toyoda A."/>
            <person name="Takaki Y."/>
            <person name="Nishi S."/>
            <person name="Hori S."/>
            <person name="Arai W."/>
            <person name="Tsubouchi T."/>
            <person name="Morono Y."/>
            <person name="Uchiyama I."/>
            <person name="Ito T."/>
            <person name="Fujiyama A."/>
            <person name="Inagaki F."/>
            <person name="Takami H."/>
        </authorList>
    </citation>
    <scope>NUCLEOTIDE SEQUENCE</scope>
    <source>
        <strain evidence="1">Expedition CK06-06</strain>
    </source>
</reference>
<dbReference type="EMBL" id="BARW01013227">
    <property type="protein sequence ID" value="GAI77568.1"/>
    <property type="molecule type" value="Genomic_DNA"/>
</dbReference>
<proteinExistence type="predicted"/>
<feature type="non-terminal residue" evidence="1">
    <location>
        <position position="149"/>
    </location>
</feature>
<sequence>MRKTKSILTVILVVLLTVGIVGNVFAWNLREASEPYRGKTLRVSVMAGYAWNEITAKIAPIFEAATGIKVEFDFVTYGEIIEKHMMELASGTNIHDLYDVDSPYLCQHAPFAVPMEKFMKNSKLRNPDMQMDDFYPGAIGGNSYEEKLF</sequence>
<gene>
    <name evidence="1" type="ORF">S12H4_24394</name>
</gene>
<evidence type="ECO:0000313" key="1">
    <source>
        <dbReference type="EMBL" id="GAI77568.1"/>
    </source>
</evidence>
<dbReference type="SUPFAM" id="SSF53850">
    <property type="entry name" value="Periplasmic binding protein-like II"/>
    <property type="match status" value="1"/>
</dbReference>
<dbReference type="Gene3D" id="3.40.190.10">
    <property type="entry name" value="Periplasmic binding protein-like II"/>
    <property type="match status" value="1"/>
</dbReference>
<protein>
    <submittedName>
        <fullName evidence="1">Uncharacterized protein</fullName>
    </submittedName>
</protein>
<dbReference type="AlphaFoldDB" id="X1RAJ5"/>